<feature type="compositionally biased region" description="Low complexity" evidence="1">
    <location>
        <begin position="487"/>
        <end position="503"/>
    </location>
</feature>
<reference evidence="2" key="1">
    <citation type="journal article" date="2021" name="Sci. Rep.">
        <title>Diploid genomic architecture of Nitzschia inconspicua, an elite biomass production diatom.</title>
        <authorList>
            <person name="Oliver A."/>
            <person name="Podell S."/>
            <person name="Pinowska A."/>
            <person name="Traller J.C."/>
            <person name="Smith S.R."/>
            <person name="McClure R."/>
            <person name="Beliaev A."/>
            <person name="Bohutskyi P."/>
            <person name="Hill E.A."/>
            <person name="Rabines A."/>
            <person name="Zheng H."/>
            <person name="Allen L.Z."/>
            <person name="Kuo A."/>
            <person name="Grigoriev I.V."/>
            <person name="Allen A.E."/>
            <person name="Hazlebeck D."/>
            <person name="Allen E.E."/>
        </authorList>
    </citation>
    <scope>NUCLEOTIDE SEQUENCE</scope>
    <source>
        <strain evidence="2">Hildebrandi</strain>
    </source>
</reference>
<gene>
    <name evidence="2" type="ORF">IV203_011613</name>
</gene>
<feature type="compositionally biased region" description="Basic and acidic residues" evidence="1">
    <location>
        <begin position="425"/>
        <end position="442"/>
    </location>
</feature>
<dbReference type="EMBL" id="JAGRRH010000019">
    <property type="protein sequence ID" value="KAG7349016.1"/>
    <property type="molecule type" value="Genomic_DNA"/>
</dbReference>
<proteinExistence type="predicted"/>
<organism evidence="2 3">
    <name type="scientific">Nitzschia inconspicua</name>
    <dbReference type="NCBI Taxonomy" id="303405"/>
    <lineage>
        <taxon>Eukaryota</taxon>
        <taxon>Sar</taxon>
        <taxon>Stramenopiles</taxon>
        <taxon>Ochrophyta</taxon>
        <taxon>Bacillariophyta</taxon>
        <taxon>Bacillariophyceae</taxon>
        <taxon>Bacillariophycidae</taxon>
        <taxon>Bacillariales</taxon>
        <taxon>Bacillariaceae</taxon>
        <taxon>Nitzschia</taxon>
    </lineage>
</organism>
<feature type="compositionally biased region" description="Low complexity" evidence="1">
    <location>
        <begin position="203"/>
        <end position="215"/>
    </location>
</feature>
<feature type="compositionally biased region" description="Basic residues" evidence="1">
    <location>
        <begin position="533"/>
        <end position="545"/>
    </location>
</feature>
<feature type="region of interest" description="Disordered" evidence="1">
    <location>
        <begin position="1"/>
        <end position="22"/>
    </location>
</feature>
<feature type="region of interest" description="Disordered" evidence="1">
    <location>
        <begin position="766"/>
        <end position="788"/>
    </location>
</feature>
<comment type="caution">
    <text evidence="2">The sequence shown here is derived from an EMBL/GenBank/DDBJ whole genome shotgun (WGS) entry which is preliminary data.</text>
</comment>
<name>A0A9K3PJG1_9STRA</name>
<feature type="compositionally biased region" description="Polar residues" evidence="1">
    <location>
        <begin position="351"/>
        <end position="366"/>
    </location>
</feature>
<sequence>MYPSMAIIRGRRPIDNKSKTREENGAIDLALESLDESSQDLLASPSLHSPVNRSLWRVSQTPTCSTSDGRKKRSSYIEKPRVTLKETEERKMTVQEALDSAIQITPASTSSRRRQFLQKQKLYHMEESQDDSLRDANKWNTFHDSGDRIVANVIKARMAAPETPTGCRDSTRTATTQSSSQSTITSFGDHSQLQSPYFRPRQPSNSFLNGSSPSSVLCQQRQRKFPGRSKSVDSMTAKASGNDFPRTKPPISKSTRNLMSFATPEKETRRNGKSNIKKSVDDGLATTSLLLPDRAPSTPQARQSKPPFESAVSIDVSPWLKGCSRDGDGSCSKALSPPIRVPMKETEKVQSPKQTAITKEAQLSSQIDEKPNLEDSLQITYTPDTINRTVEEQRALAKEMADQLSRLPEVSATPEQQKAQSWVVAERESANQHGQRRADFQLERSPSLRSSNSRPRWAARRINSTRSLVHKREHVPVGNVSGHSRGSVSRTRSYSPTSTPSYHSRTDHSNLSGRGGRSISRSPSHSPSEPSQRKKSGRRSAPFRRRSADQSEGINARGALASKYVQAFERRPSRHGEKLEHEMSIHVTERFIVEEGRAVDIEVKSTLKDGKSEQKERTALQRRRLERRQHIVQPGGRREATSQREARTYSRPEKTSQQRHHSHSPTRHASMDSPQHQVSTPQQVDSSIEADDSPTTMISTLSKQTDEDEINENSHRSSSKSTMDDEVYTSVVPEDSNPLNAPDHSSTLFECSLNGNHQVIDLRDWDSSSTSTSTSSSSSSLHSLDSSSHHSTCSVIVSQRKRTVPIDPDGDMCQDSALPPSIRIESSESTIQNHDSSLALDHVIDHMDVVQDLERLARIKAEAAQRQILARQLQAKERLMQVIHGKVSMEDFSKRYHLTREDAEKLVRHIKLSLKTKEEIRWDLAYQILQLLPEKKE</sequence>
<protein>
    <submittedName>
        <fullName evidence="2">Uncharacterized protein</fullName>
    </submittedName>
</protein>
<feature type="compositionally biased region" description="Low complexity" evidence="1">
    <location>
        <begin position="767"/>
        <end position="788"/>
    </location>
</feature>
<feature type="compositionally biased region" description="Polar residues" evidence="1">
    <location>
        <begin position="693"/>
        <end position="703"/>
    </location>
</feature>
<feature type="compositionally biased region" description="Low complexity" evidence="1">
    <location>
        <begin position="517"/>
        <end position="530"/>
    </location>
</feature>
<feature type="compositionally biased region" description="Low complexity" evidence="1">
    <location>
        <begin position="444"/>
        <end position="456"/>
    </location>
</feature>
<feature type="region of interest" description="Disordered" evidence="1">
    <location>
        <begin position="622"/>
        <end position="743"/>
    </location>
</feature>
<evidence type="ECO:0000313" key="3">
    <source>
        <dbReference type="Proteomes" id="UP000693970"/>
    </source>
</evidence>
<feature type="compositionally biased region" description="Basic residues" evidence="1">
    <location>
        <begin position="657"/>
        <end position="666"/>
    </location>
</feature>
<accession>A0A9K3PJG1</accession>
<dbReference type="Proteomes" id="UP000693970">
    <property type="component" value="Unassembled WGS sequence"/>
</dbReference>
<keyword evidence="3" id="KW-1185">Reference proteome</keyword>
<feature type="region of interest" description="Disordered" evidence="1">
    <location>
        <begin position="160"/>
        <end position="310"/>
    </location>
</feature>
<feature type="compositionally biased region" description="Basic and acidic residues" evidence="1">
    <location>
        <begin position="636"/>
        <end position="656"/>
    </location>
</feature>
<feature type="region of interest" description="Disordered" evidence="1">
    <location>
        <begin position="344"/>
        <end position="367"/>
    </location>
</feature>
<reference evidence="2" key="2">
    <citation type="submission" date="2021-04" db="EMBL/GenBank/DDBJ databases">
        <authorList>
            <person name="Podell S."/>
        </authorList>
    </citation>
    <scope>NUCLEOTIDE SEQUENCE</scope>
    <source>
        <strain evidence="2">Hildebrandi</strain>
    </source>
</reference>
<dbReference type="AlphaFoldDB" id="A0A9K3PJG1"/>
<feature type="compositionally biased region" description="Polar residues" evidence="1">
    <location>
        <begin position="672"/>
        <end position="686"/>
    </location>
</feature>
<feature type="region of interest" description="Disordered" evidence="1">
    <location>
        <begin position="405"/>
        <end position="556"/>
    </location>
</feature>
<feature type="compositionally biased region" description="Basic and acidic residues" evidence="1">
    <location>
        <begin position="12"/>
        <end position="22"/>
    </location>
</feature>
<feature type="compositionally biased region" description="Low complexity" evidence="1">
    <location>
        <begin position="172"/>
        <end position="186"/>
    </location>
</feature>
<evidence type="ECO:0000313" key="2">
    <source>
        <dbReference type="EMBL" id="KAG7349016.1"/>
    </source>
</evidence>
<evidence type="ECO:0000256" key="1">
    <source>
        <dbReference type="SAM" id="MobiDB-lite"/>
    </source>
</evidence>